<gene>
    <name evidence="2" type="ORF">KGA66_03455</name>
</gene>
<accession>A0A8J7WJK8</accession>
<evidence type="ECO:0000313" key="2">
    <source>
        <dbReference type="EMBL" id="MBS2962090.1"/>
    </source>
</evidence>
<evidence type="ECO:0000259" key="1">
    <source>
        <dbReference type="Pfam" id="PF26348"/>
    </source>
</evidence>
<dbReference type="InterPro" id="IPR058712">
    <property type="entry name" value="SRA_ScoMcrA"/>
</dbReference>
<feature type="domain" description="ScoMcrA-like SRA" evidence="1">
    <location>
        <begin position="19"/>
        <end position="146"/>
    </location>
</feature>
<reference evidence="2" key="1">
    <citation type="submission" date="2021-04" db="EMBL/GenBank/DDBJ databases">
        <title>Genome based classification of Actinospica acidithermotolerans sp. nov., an actinobacterium isolated from an Indonesian hot spring.</title>
        <authorList>
            <person name="Kusuma A.B."/>
            <person name="Putra K.E."/>
            <person name="Nafisah S."/>
            <person name="Loh J."/>
            <person name="Nouioui I."/>
            <person name="Goodfellow M."/>
        </authorList>
    </citation>
    <scope>NUCLEOTIDE SEQUENCE</scope>
    <source>
        <strain evidence="2">DSM 45618</strain>
    </source>
</reference>
<organism evidence="2 3">
    <name type="scientific">Actinocrinis puniceicyclus</name>
    <dbReference type="NCBI Taxonomy" id="977794"/>
    <lineage>
        <taxon>Bacteria</taxon>
        <taxon>Bacillati</taxon>
        <taxon>Actinomycetota</taxon>
        <taxon>Actinomycetes</taxon>
        <taxon>Catenulisporales</taxon>
        <taxon>Actinospicaceae</taxon>
        <taxon>Actinocrinis</taxon>
    </lineage>
</organism>
<dbReference type="AlphaFoldDB" id="A0A8J7WJK8"/>
<keyword evidence="3" id="KW-1185">Reference proteome</keyword>
<name>A0A8J7WJK8_9ACTN</name>
<dbReference type="Proteomes" id="UP000677913">
    <property type="component" value="Unassembled WGS sequence"/>
</dbReference>
<comment type="caution">
    <text evidence="2">The sequence shown here is derived from an EMBL/GenBank/DDBJ whole genome shotgun (WGS) entry which is preliminary data.</text>
</comment>
<dbReference type="RefSeq" id="WP_211464386.1">
    <property type="nucleotide sequence ID" value="NZ_JAGSXH010000007.1"/>
</dbReference>
<protein>
    <recommendedName>
        <fullName evidence="1">ScoMcrA-like SRA domain-containing protein</fullName>
    </recommendedName>
</protein>
<dbReference type="EMBL" id="JAGSXH010000007">
    <property type="protein sequence ID" value="MBS2962090.1"/>
    <property type="molecule type" value="Genomic_DNA"/>
</dbReference>
<sequence>MTIEAVQGDDWHLAPGDLVRRVELHARYGGSNQNGISPCRESPNILIFTDPRSGHFHGYYDRWAEDGTFRYTGEGQHGDQEFVRGNRAIRDCIEQGRHLRLFDGAKGEVRYVGEFVLDDVEPFSYGQAPETGNGPMRQVIQFHLVRAERSEPITIPTLPVGGTYQPADESVQPAPALPGIPDPDLIGRNLSAHRRLQNDLAKALDARGRIPLSPLPEDPDFDIAWHDADGTLTVCEVKSLTDASETRQLRMGLGQILDYLDLLAARSTAVRGVLWVERKPSSLRWLELCERAGVALAWPGTEDLIIG</sequence>
<evidence type="ECO:0000313" key="3">
    <source>
        <dbReference type="Proteomes" id="UP000677913"/>
    </source>
</evidence>
<proteinExistence type="predicted"/>
<dbReference type="Pfam" id="PF26348">
    <property type="entry name" value="SRA_ScoMcrA"/>
    <property type="match status" value="1"/>
</dbReference>